<comment type="caution">
    <text evidence="4">The sequence shown here is derived from an EMBL/GenBank/DDBJ whole genome shotgun (WGS) entry which is preliminary data.</text>
</comment>
<keyword evidence="3" id="KW-1133">Transmembrane helix</keyword>
<reference evidence="4" key="1">
    <citation type="submission" date="2021-01" db="EMBL/GenBank/DDBJ databases">
        <authorList>
            <consortium name="Genoscope - CEA"/>
            <person name="William W."/>
        </authorList>
    </citation>
    <scope>NUCLEOTIDE SEQUENCE</scope>
</reference>
<feature type="transmembrane region" description="Helical" evidence="3">
    <location>
        <begin position="344"/>
        <end position="362"/>
    </location>
</feature>
<feature type="transmembrane region" description="Helical" evidence="3">
    <location>
        <begin position="1545"/>
        <end position="1565"/>
    </location>
</feature>
<feature type="transmembrane region" description="Helical" evidence="3">
    <location>
        <begin position="1480"/>
        <end position="1497"/>
    </location>
</feature>
<feature type="region of interest" description="Disordered" evidence="2">
    <location>
        <begin position="1694"/>
        <end position="1714"/>
    </location>
</feature>
<keyword evidence="3" id="KW-0812">Transmembrane</keyword>
<feature type="compositionally biased region" description="Polar residues" evidence="2">
    <location>
        <begin position="1703"/>
        <end position="1714"/>
    </location>
</feature>
<feature type="transmembrane region" description="Helical" evidence="3">
    <location>
        <begin position="449"/>
        <end position="467"/>
    </location>
</feature>
<feature type="transmembrane region" description="Helical" evidence="3">
    <location>
        <begin position="1384"/>
        <end position="1404"/>
    </location>
</feature>
<dbReference type="OMA" id="PSICYND"/>
<evidence type="ECO:0000256" key="1">
    <source>
        <dbReference type="SAM" id="Coils"/>
    </source>
</evidence>
<evidence type="ECO:0000256" key="3">
    <source>
        <dbReference type="SAM" id="Phobius"/>
    </source>
</evidence>
<evidence type="ECO:0000313" key="4">
    <source>
        <dbReference type="EMBL" id="CAD8061576.1"/>
    </source>
</evidence>
<feature type="transmembrane region" description="Helical" evidence="3">
    <location>
        <begin position="408"/>
        <end position="429"/>
    </location>
</feature>
<feature type="transmembrane region" description="Helical" evidence="3">
    <location>
        <begin position="273"/>
        <end position="296"/>
    </location>
</feature>
<feature type="transmembrane region" description="Helical" evidence="3">
    <location>
        <begin position="1604"/>
        <end position="1625"/>
    </location>
</feature>
<accession>A0A8S1L9P1</accession>
<feature type="coiled-coil region" evidence="1">
    <location>
        <begin position="1286"/>
        <end position="1317"/>
    </location>
</feature>
<feature type="transmembrane region" description="Helical" evidence="3">
    <location>
        <begin position="712"/>
        <end position="734"/>
    </location>
</feature>
<keyword evidence="3" id="KW-0472">Membrane</keyword>
<keyword evidence="5" id="KW-1185">Reference proteome</keyword>
<organism evidence="4 5">
    <name type="scientific">Paramecium primaurelia</name>
    <dbReference type="NCBI Taxonomy" id="5886"/>
    <lineage>
        <taxon>Eukaryota</taxon>
        <taxon>Sar</taxon>
        <taxon>Alveolata</taxon>
        <taxon>Ciliophora</taxon>
        <taxon>Intramacronucleata</taxon>
        <taxon>Oligohymenophorea</taxon>
        <taxon>Peniculida</taxon>
        <taxon>Parameciidae</taxon>
        <taxon>Paramecium</taxon>
    </lineage>
</organism>
<protein>
    <recommendedName>
        <fullName evidence="6">Transmembrane protein</fullName>
    </recommendedName>
</protein>
<feature type="transmembrane region" description="Helical" evidence="3">
    <location>
        <begin position="508"/>
        <end position="534"/>
    </location>
</feature>
<feature type="transmembrane region" description="Helical" evidence="3">
    <location>
        <begin position="104"/>
        <end position="123"/>
    </location>
</feature>
<feature type="transmembrane region" description="Helical" evidence="3">
    <location>
        <begin position="678"/>
        <end position="700"/>
    </location>
</feature>
<feature type="transmembrane region" description="Helical" evidence="3">
    <location>
        <begin position="654"/>
        <end position="672"/>
    </location>
</feature>
<feature type="transmembrane region" description="Helical" evidence="3">
    <location>
        <begin position="803"/>
        <end position="824"/>
    </location>
</feature>
<keyword evidence="1" id="KW-0175">Coiled coil</keyword>
<dbReference type="EMBL" id="CAJJDM010000031">
    <property type="protein sequence ID" value="CAD8061576.1"/>
    <property type="molecule type" value="Genomic_DNA"/>
</dbReference>
<feature type="transmembrane region" description="Helical" evidence="3">
    <location>
        <begin position="382"/>
        <end position="401"/>
    </location>
</feature>
<feature type="transmembrane region" description="Helical" evidence="3">
    <location>
        <begin position="237"/>
        <end position="258"/>
    </location>
</feature>
<proteinExistence type="predicted"/>
<evidence type="ECO:0008006" key="6">
    <source>
        <dbReference type="Google" id="ProtNLM"/>
    </source>
</evidence>
<feature type="compositionally biased region" description="Polar residues" evidence="2">
    <location>
        <begin position="1"/>
        <end position="12"/>
    </location>
</feature>
<feature type="transmembrane region" description="Helical" evidence="3">
    <location>
        <begin position="474"/>
        <end position="496"/>
    </location>
</feature>
<feature type="transmembrane region" description="Helical" evidence="3">
    <location>
        <begin position="1577"/>
        <end position="1598"/>
    </location>
</feature>
<feature type="transmembrane region" description="Helical" evidence="3">
    <location>
        <begin position="168"/>
        <end position="186"/>
    </location>
</feature>
<dbReference type="Proteomes" id="UP000688137">
    <property type="component" value="Unassembled WGS sequence"/>
</dbReference>
<feature type="transmembrane region" description="Helical" evidence="3">
    <location>
        <begin position="206"/>
        <end position="230"/>
    </location>
</feature>
<feature type="transmembrane region" description="Helical" evidence="3">
    <location>
        <begin position="595"/>
        <end position="616"/>
    </location>
</feature>
<feature type="transmembrane region" description="Helical" evidence="3">
    <location>
        <begin position="143"/>
        <end position="161"/>
    </location>
</feature>
<gene>
    <name evidence="4" type="ORF">PPRIM_AZ9-3.1.T0320024</name>
</gene>
<name>A0A8S1L9P1_PARPR</name>
<feature type="region of interest" description="Disordered" evidence="2">
    <location>
        <begin position="1"/>
        <end position="29"/>
    </location>
</feature>
<evidence type="ECO:0000256" key="2">
    <source>
        <dbReference type="SAM" id="MobiDB-lite"/>
    </source>
</evidence>
<evidence type="ECO:0000313" key="5">
    <source>
        <dbReference type="Proteomes" id="UP000688137"/>
    </source>
</evidence>
<feature type="transmembrane region" description="Helical" evidence="3">
    <location>
        <begin position="555"/>
        <end position="575"/>
    </location>
</feature>
<feature type="transmembrane region" description="Helical" evidence="3">
    <location>
        <begin position="754"/>
        <end position="778"/>
    </location>
</feature>
<sequence>MQSPNPIQQNEEQNLRDDLSSKPSLARSNTFQPIPKITKKFTIGGKEYSYVGPDHPYIQDLFQLVEERESNPKYIWINKIITFNNQLEKWFAAKCRFFNGGFEITHYHVLIWVFYLIIYVVFLVQTLDLQNSSEVQANANKQIIVYNLAGLGALFTIYTLIIIMIKQVWIVLIITFLGVLLPLWFLSNNYLNLLNLNSAANYDISMIFILIFIVLIMLNGFIVSQLYIWLRSFMKELFAAMVVNFWCLFCIFLVGYYILEYVIVTSQLVFEDLITYILSQLYIPLLLILIFSWFIIKARLFDWPEDVIQTAIDRLKYMLEKKYIRSETTQQQALTWIQKNKVRIISYMIGIFYFIVEIWLFLKLSTILQNEFSNYSEIMTLAFEVTIVPIYLFLGVFISITNRELSKTLLYIPLFLGAPIIFSFLKLYFYLDSHSTTKDLVLSIGDAIYYGPIFLFTIWLTISMIGIEKRKLQMYSLGFLCFFLAFPLGVLIPLYYESEDGTLLYTSYVLVGIGAIILIIIFAYFIILSIKAVWRVKQITEDDFPNFGEYAYYNLTPYGLWINAAFFLLSIFFLGEFFWFSQEFDDQYKPTNVEIGTIFSLLIMHPILFFLTNLALSGRSLEIKKDFEITNIEMERIEQIENEKKLNALKIQNYTVLAGMLCPIAVLTPIGIMMSNEIYSTFFLALAFGLPLIFLIYKILTYIKNQSEAYENFFSAFVSSLLWCCIIFPFGVIVPMLSIEFINTSENFQTFAQVAVASGLFICIFGVTGTSLFFSILLNKEEFERKKRFIVEGLIAYFYKEHVLSDMAVCSLIYMRYLIIGNIIERKFKKDQKKGPQDKNSMEFNQKQQIKQILIEDLINQYKPVGPIEYLGEDLECNKQLVSKLNYEKFIKSIEVKKIEQMEKKKNKCLMMFWECLQCKCGLEEIEQLEKDKENEIIQLRDIYKMDEEQGQFMEQLIPEFSNVYKLMDDNERTGLLLNFELEPTAQILAQKQQHIDIEQLVSSKTEKFRKLERKDLSSKATSKITSTDYYQSLQQDNNLFPQFMHEVFMEFSNQEEGLPPSICYNDFKEFCRLTDLNFGISEYTTHAKQIWIHQTYTLSESDFANLLKSALPNNSVDKYQQLKQLTLTKIYPGLIKSIKSLYSNLKETNRLFLNNALDPKLYPFCQENFDIKKKTKQEVQEEQSMLLLQINDIQDTQNNQIKRANSIKFPKKSRKQLNFEYAEKVQEIEQQYNNKLSCCKKCCYSFFRFLNLVFCQILGSCWKLILGGFEDQKKKPVRKGWAQRVNEARLEMRDWKQVAKGAIEELFKQIKNYEEQQKKKLVVKQFRSTVSNIIAITTRLFDVYGLAALTFNSNVSWFGSNSQSDVQGQDVVDGAAFYDSYAFYFYASLFASVLYGILGRIAIYHVKQNTFGQNTVNGLPASYTHPQWYLTKAIQILNGLFLRIMKSFIDAFVCDYDVAGSVTYVLVRDNSVECLSDQHYIYMGLAFLGVSIYYPLTTYMQPIFQFNDHSLDLKYRSTYLVVYVQCKLLILGLSSLFANFDSNSFTFQLIFASCIMLFIIIFYLRMKPCLIDWFNMIELFLFIIVFSVYIGAILILFTNNYLYGLIFSLSTTTLLLIILAIYFVKQFLDQRKREKIGIESEQQQQQIKQKKGLSQFVETKQEEKMRIINFKGKDKVREEKQLKVNFKNQEEKEKELQKVKRNQVTQKRQSQSDLNLDSEYIPIKQIEGNINEIPIDNKNIKLYQQRKT</sequence>